<sequence length="60" mass="7052">MQLERKRHDCLALPQNFRLFSGILLLFEQKLSLNLRNIIRRYFRGGRTIVRPPISIGDNG</sequence>
<keyword evidence="1" id="KW-0614">Plasmid</keyword>
<evidence type="ECO:0000313" key="2">
    <source>
        <dbReference type="Proteomes" id="UP000238523"/>
    </source>
</evidence>
<dbReference type="EMBL" id="CP025016">
    <property type="protein sequence ID" value="AUW47992.1"/>
    <property type="molecule type" value="Genomic_DNA"/>
</dbReference>
<evidence type="ECO:0000313" key="1">
    <source>
        <dbReference type="EMBL" id="AUW47992.1"/>
    </source>
</evidence>
<accession>A0A2K9ZI97</accession>
<reference evidence="1 2" key="1">
    <citation type="submission" date="2017-11" db="EMBL/GenBank/DDBJ databases">
        <title>Complete genome of Rhizobium leguminosarum Norway, an ineffective micro-symbiont.</title>
        <authorList>
            <person name="Hoffrichter A."/>
            <person name="Liang J."/>
            <person name="Brachmann A."/>
            <person name="Marin M."/>
        </authorList>
    </citation>
    <scope>NUCLEOTIDE SEQUENCE [LARGE SCALE GENOMIC DNA]</scope>
    <source>
        <strain evidence="1 2">Norway</strain>
        <plasmid evidence="2">Plasmid prln4</plasmid>
    </source>
</reference>
<dbReference type="Proteomes" id="UP000238523">
    <property type="component" value="Plasmid pRLN4"/>
</dbReference>
<name>A0A2K9ZI97_RHILE</name>
<organism evidence="1 2">
    <name type="scientific">Rhizobium leguminosarum</name>
    <dbReference type="NCBI Taxonomy" id="384"/>
    <lineage>
        <taxon>Bacteria</taxon>
        <taxon>Pseudomonadati</taxon>
        <taxon>Pseudomonadota</taxon>
        <taxon>Alphaproteobacteria</taxon>
        <taxon>Hyphomicrobiales</taxon>
        <taxon>Rhizobiaceae</taxon>
        <taxon>Rhizobium/Agrobacterium group</taxon>
        <taxon>Rhizobium</taxon>
    </lineage>
</organism>
<dbReference type="AlphaFoldDB" id="A0A2K9ZI97"/>
<geneLocation type="plasmid" evidence="2">
    <name>prln4</name>
</geneLocation>
<gene>
    <name evidence="1" type="ORF">CUJ84_pRLN4000286</name>
</gene>
<protein>
    <submittedName>
        <fullName evidence="1">Uncharacterized protein</fullName>
    </submittedName>
</protein>
<proteinExistence type="predicted"/>